<dbReference type="InterPro" id="IPR042036">
    <property type="entry name" value="RRP8_N"/>
</dbReference>
<feature type="compositionally biased region" description="Basic residues" evidence="10">
    <location>
        <begin position="159"/>
        <end position="173"/>
    </location>
</feature>
<reference evidence="11" key="1">
    <citation type="submission" date="2025-08" db="UniProtKB">
        <authorList>
            <consortium name="Ensembl"/>
        </authorList>
    </citation>
    <scope>IDENTIFICATION</scope>
</reference>
<feature type="compositionally biased region" description="Polar residues" evidence="10">
    <location>
        <begin position="234"/>
        <end position="243"/>
    </location>
</feature>
<feature type="compositionally biased region" description="Basic residues" evidence="10">
    <location>
        <begin position="80"/>
        <end position="92"/>
    </location>
</feature>
<comment type="function">
    <text evidence="9">Probable methyltransferase required to silence rDNA.</text>
</comment>
<dbReference type="SUPFAM" id="SSF53335">
    <property type="entry name" value="S-adenosyl-L-methionine-dependent methyltransferases"/>
    <property type="match status" value="1"/>
</dbReference>
<evidence type="ECO:0000313" key="12">
    <source>
        <dbReference type="Proteomes" id="UP000694546"/>
    </source>
</evidence>
<dbReference type="EC" id="2.1.1.-" evidence="9"/>
<dbReference type="InterPro" id="IPR007823">
    <property type="entry name" value="RRP8"/>
</dbReference>
<accession>A0A8C4ZVD0</accession>
<dbReference type="GO" id="GO:0033553">
    <property type="term" value="C:rDNA heterochromatin"/>
    <property type="evidence" value="ECO:0007669"/>
    <property type="project" value="TreeGrafter"/>
</dbReference>
<evidence type="ECO:0000256" key="6">
    <source>
        <dbReference type="ARBA" id="ARBA00022679"/>
    </source>
</evidence>
<keyword evidence="8 9" id="KW-0539">Nucleus</keyword>
<evidence type="ECO:0000256" key="3">
    <source>
        <dbReference type="ARBA" id="ARBA00020203"/>
    </source>
</evidence>
<dbReference type="Proteomes" id="UP000694546">
    <property type="component" value="Chromosome 16"/>
</dbReference>
<dbReference type="GO" id="GO:0005677">
    <property type="term" value="C:chromatin silencing complex"/>
    <property type="evidence" value="ECO:0007669"/>
    <property type="project" value="TreeGrafter"/>
</dbReference>
<organism evidence="11 12">
    <name type="scientific">Gadus morhua</name>
    <name type="common">Atlantic cod</name>
    <dbReference type="NCBI Taxonomy" id="8049"/>
    <lineage>
        <taxon>Eukaryota</taxon>
        <taxon>Metazoa</taxon>
        <taxon>Chordata</taxon>
        <taxon>Craniata</taxon>
        <taxon>Vertebrata</taxon>
        <taxon>Euteleostomi</taxon>
        <taxon>Actinopterygii</taxon>
        <taxon>Neopterygii</taxon>
        <taxon>Teleostei</taxon>
        <taxon>Neoteleostei</taxon>
        <taxon>Acanthomorphata</taxon>
        <taxon>Zeiogadaria</taxon>
        <taxon>Gadariae</taxon>
        <taxon>Gadiformes</taxon>
        <taxon>Gadoidei</taxon>
        <taxon>Gadidae</taxon>
        <taxon>Gadus</taxon>
    </lineage>
</organism>
<feature type="region of interest" description="Disordered" evidence="10">
    <location>
        <begin position="1"/>
        <end position="379"/>
    </location>
</feature>
<dbReference type="PANTHER" id="PTHR12787:SF0">
    <property type="entry name" value="RIBOSOMAL RNA-PROCESSING PROTEIN 8"/>
    <property type="match status" value="1"/>
</dbReference>
<dbReference type="AlphaFoldDB" id="A0A8C4ZVD0"/>
<dbReference type="Gene3D" id="1.10.10.2150">
    <property type="entry name" value="Ribosomal RNA-processing protein 8, N-terminal domain"/>
    <property type="match status" value="1"/>
</dbReference>
<evidence type="ECO:0000256" key="1">
    <source>
        <dbReference type="ARBA" id="ARBA00004604"/>
    </source>
</evidence>
<dbReference type="GO" id="GO:0042149">
    <property type="term" value="P:cellular response to glucose starvation"/>
    <property type="evidence" value="ECO:0007669"/>
    <property type="project" value="TreeGrafter"/>
</dbReference>
<feature type="compositionally biased region" description="Basic and acidic residues" evidence="10">
    <location>
        <begin position="220"/>
        <end position="232"/>
    </location>
</feature>
<keyword evidence="12" id="KW-1185">Reference proteome</keyword>
<dbReference type="Gene3D" id="3.40.50.150">
    <property type="entry name" value="Vaccinia Virus protein VP39"/>
    <property type="match status" value="1"/>
</dbReference>
<feature type="compositionally biased region" description="Basic and acidic residues" evidence="10">
    <location>
        <begin position="349"/>
        <end position="361"/>
    </location>
</feature>
<protein>
    <recommendedName>
        <fullName evidence="3 9">Ribosomal RNA-processing protein 8</fullName>
        <ecNumber evidence="9">2.1.1.-</ecNumber>
    </recommendedName>
</protein>
<evidence type="ECO:0000256" key="2">
    <source>
        <dbReference type="ARBA" id="ARBA00006301"/>
    </source>
</evidence>
<keyword evidence="4 9" id="KW-0698">rRNA processing</keyword>
<keyword evidence="5 9" id="KW-0489">Methyltransferase</keyword>
<dbReference type="Pfam" id="PF05148">
    <property type="entry name" value="Methyltransf_8"/>
    <property type="match status" value="1"/>
</dbReference>
<dbReference type="GO" id="GO:0046015">
    <property type="term" value="P:regulation of transcription by glucose"/>
    <property type="evidence" value="ECO:0007669"/>
    <property type="project" value="TreeGrafter"/>
</dbReference>
<evidence type="ECO:0000256" key="8">
    <source>
        <dbReference type="ARBA" id="ARBA00023242"/>
    </source>
</evidence>
<feature type="compositionally biased region" description="Basic and acidic residues" evidence="10">
    <location>
        <begin position="59"/>
        <end position="69"/>
    </location>
</feature>
<reference evidence="11" key="2">
    <citation type="submission" date="2025-09" db="UniProtKB">
        <authorList>
            <consortium name="Ensembl"/>
        </authorList>
    </citation>
    <scope>IDENTIFICATION</scope>
</reference>
<gene>
    <name evidence="11" type="primary">rrp8</name>
</gene>
<feature type="compositionally biased region" description="Acidic residues" evidence="10">
    <location>
        <begin position="308"/>
        <end position="319"/>
    </location>
</feature>
<dbReference type="OrthoDB" id="10258825at2759"/>
<evidence type="ECO:0000256" key="4">
    <source>
        <dbReference type="ARBA" id="ARBA00022552"/>
    </source>
</evidence>
<evidence type="ECO:0000256" key="5">
    <source>
        <dbReference type="ARBA" id="ARBA00022603"/>
    </source>
</evidence>
<keyword evidence="6 9" id="KW-0808">Transferase</keyword>
<feature type="compositionally biased region" description="Basic and acidic residues" evidence="10">
    <location>
        <begin position="245"/>
        <end position="296"/>
    </location>
</feature>
<dbReference type="GO" id="GO:0000183">
    <property type="term" value="P:rDNA heterochromatin formation"/>
    <property type="evidence" value="ECO:0007669"/>
    <property type="project" value="TreeGrafter"/>
</dbReference>
<comment type="subcellular location">
    <subcellularLocation>
        <location evidence="1 9">Nucleus</location>
        <location evidence="1 9">Nucleolus</location>
    </subcellularLocation>
</comment>
<feature type="compositionally biased region" description="Polar residues" evidence="10">
    <location>
        <begin position="188"/>
        <end position="204"/>
    </location>
</feature>
<feature type="compositionally biased region" description="Acidic residues" evidence="10">
    <location>
        <begin position="1"/>
        <end position="10"/>
    </location>
</feature>
<dbReference type="GO" id="GO:0008168">
    <property type="term" value="F:methyltransferase activity"/>
    <property type="evidence" value="ECO:0007669"/>
    <property type="project" value="UniProtKB-KW"/>
</dbReference>
<proteinExistence type="inferred from homology"/>
<name>A0A8C4ZVD0_GADMO</name>
<evidence type="ECO:0000256" key="10">
    <source>
        <dbReference type="SAM" id="MobiDB-lite"/>
    </source>
</evidence>
<dbReference type="Ensembl" id="ENSGMOT00000029526.1">
    <property type="protein sequence ID" value="ENSGMOP00000022205.1"/>
    <property type="gene ID" value="ENSGMOG00000030786.1"/>
</dbReference>
<dbReference type="GO" id="GO:0005730">
    <property type="term" value="C:nucleolus"/>
    <property type="evidence" value="ECO:0007669"/>
    <property type="project" value="UniProtKB-SubCell"/>
</dbReference>
<dbReference type="GO" id="GO:0006364">
    <property type="term" value="P:rRNA processing"/>
    <property type="evidence" value="ECO:0007669"/>
    <property type="project" value="UniProtKB-UniRule"/>
</dbReference>
<feature type="compositionally biased region" description="Basic residues" evidence="10">
    <location>
        <begin position="339"/>
        <end position="348"/>
    </location>
</feature>
<comment type="similarity">
    <text evidence="2 9">Belongs to the methyltransferase superfamily. RRP8 family.</text>
</comment>
<dbReference type="RefSeq" id="XP_030193320.1">
    <property type="nucleotide sequence ID" value="XM_030337460.1"/>
</dbReference>
<dbReference type="GO" id="GO:0032259">
    <property type="term" value="P:methylation"/>
    <property type="evidence" value="ECO:0007669"/>
    <property type="project" value="UniProtKB-KW"/>
</dbReference>
<sequence>MFLEDSEWNDDGQASQPTIKPVLPRPVQKSNRIVTFKPKSVAKKSLLRTLKSLGPALDQKSDHVQKDSDSEAEPESAPARPKRKKKRNRGRKKKDEAGTETAGPADDKKADDKKADLVPKKMKEKDSKAGSIKLKKTDSGNGKSKVTPEITVENEMNRKQWKTKMKNKRKCKNKYREKELVVPKDTATENGTGEQQKADTSSSGKIKVTFVKTASQNQAKQKESKPQKRKLTEPAQSISNTAEAQKPKLNKEPMKNTKVKETRRGKTEHIGSLDPEVPHQEVEVPHQEVEVPHQEVEVPQAEGKVQEEEKEEEEEDDKQEETPAIKRQKMHKLQEERRRRERLRKMLHSKPDEPERPTVEQEEKEEEQEEVAAAPLDRSATLRSRMEQRLEAARFRYINEVLYTSSSGEAKRMFSQDPEAFGVYHKGFTAQVKHWPANPVDAIIAYIHKKPASHVVADFGCGDCKIALSVKNKVHSFDLAPISDLVTVCDMAHVPLKDGSVHIAVFCLSLMGTNLIDFLAEANRVLVVGGILKIAEVASRFDDVRGFLTTLSHLGFKMMIKDTENSHFYSFDFIKTKDVSEDMKSSSFELRPCVYKKR</sequence>
<evidence type="ECO:0000256" key="7">
    <source>
        <dbReference type="ARBA" id="ARBA00022691"/>
    </source>
</evidence>
<keyword evidence="7 9" id="KW-0949">S-adenosyl-L-methionine</keyword>
<dbReference type="OMA" id="DPQAFWV"/>
<feature type="compositionally biased region" description="Basic and acidic residues" evidence="10">
    <location>
        <begin position="105"/>
        <end position="128"/>
    </location>
</feature>
<dbReference type="PANTHER" id="PTHR12787">
    <property type="entry name" value="RIBOSOMAL RNA-PROCESSING PROTEIN 8"/>
    <property type="match status" value="1"/>
</dbReference>
<dbReference type="InterPro" id="IPR029063">
    <property type="entry name" value="SAM-dependent_MTases_sf"/>
</dbReference>
<evidence type="ECO:0000313" key="11">
    <source>
        <dbReference type="Ensembl" id="ENSGMOP00000022205.1"/>
    </source>
</evidence>
<dbReference type="GeneID" id="115528977"/>
<dbReference type="CDD" id="cd02440">
    <property type="entry name" value="AdoMet_MTases"/>
    <property type="match status" value="1"/>
</dbReference>
<evidence type="ECO:0000256" key="9">
    <source>
        <dbReference type="RuleBase" id="RU365074"/>
    </source>
</evidence>